<evidence type="ECO:0000256" key="2">
    <source>
        <dbReference type="ARBA" id="ARBA00005992"/>
    </source>
</evidence>
<evidence type="ECO:0000313" key="9">
    <source>
        <dbReference type="EMBL" id="AZQ50843.1"/>
    </source>
</evidence>
<evidence type="ECO:0000256" key="4">
    <source>
        <dbReference type="ARBA" id="ARBA00022960"/>
    </source>
</evidence>
<evidence type="ECO:0000256" key="6">
    <source>
        <dbReference type="ARBA" id="ARBA00023316"/>
    </source>
</evidence>
<evidence type="ECO:0000256" key="7">
    <source>
        <dbReference type="PROSITE-ProRule" id="PRU01373"/>
    </source>
</evidence>
<dbReference type="GO" id="GO:0016740">
    <property type="term" value="F:transferase activity"/>
    <property type="evidence" value="ECO:0007669"/>
    <property type="project" value="UniProtKB-KW"/>
</dbReference>
<dbReference type="AlphaFoldDB" id="A0A3S9N5A1"/>
<evidence type="ECO:0000256" key="3">
    <source>
        <dbReference type="ARBA" id="ARBA00022679"/>
    </source>
</evidence>
<evidence type="ECO:0000256" key="1">
    <source>
        <dbReference type="ARBA" id="ARBA00004752"/>
    </source>
</evidence>
<accession>A0A3S9N5A1</accession>
<evidence type="ECO:0000313" key="10">
    <source>
        <dbReference type="Proteomes" id="UP000277191"/>
    </source>
</evidence>
<comment type="similarity">
    <text evidence="2">Belongs to the YkuD family.</text>
</comment>
<dbReference type="InterPro" id="IPR005490">
    <property type="entry name" value="LD_TPept_cat_dom"/>
</dbReference>
<dbReference type="GO" id="GO:0008360">
    <property type="term" value="P:regulation of cell shape"/>
    <property type="evidence" value="ECO:0007669"/>
    <property type="project" value="UniProtKB-UniRule"/>
</dbReference>
<keyword evidence="4 7" id="KW-0133">Cell shape</keyword>
<dbReference type="UniPathway" id="UPA00219"/>
<evidence type="ECO:0000259" key="8">
    <source>
        <dbReference type="PROSITE" id="PS52029"/>
    </source>
</evidence>
<dbReference type="InterPro" id="IPR038063">
    <property type="entry name" value="Transpep_catalytic_dom"/>
</dbReference>
<dbReference type="SUPFAM" id="SSF141523">
    <property type="entry name" value="L,D-transpeptidase catalytic domain-like"/>
    <property type="match status" value="1"/>
</dbReference>
<dbReference type="PANTHER" id="PTHR30582">
    <property type="entry name" value="L,D-TRANSPEPTIDASE"/>
    <property type="match status" value="1"/>
</dbReference>
<sequence>MVGGERIVVHLSSQSVEAFDGAARVFRFDCVTGDSEHPTDRGAFRIMQKYRFYRSRAYNVQTDYAMFFTGDGKALHQYHGPMPLSLVRMARNTVSDRFGSHGCVRLAEADAKRLYEWAPIGTVVQVS</sequence>
<organism evidence="9 10">
    <name type="scientific">Burkholderia cenocepacia</name>
    <dbReference type="NCBI Taxonomy" id="95486"/>
    <lineage>
        <taxon>Bacteria</taxon>
        <taxon>Pseudomonadati</taxon>
        <taxon>Pseudomonadota</taxon>
        <taxon>Betaproteobacteria</taxon>
        <taxon>Burkholderiales</taxon>
        <taxon>Burkholderiaceae</taxon>
        <taxon>Burkholderia</taxon>
        <taxon>Burkholderia cepacia complex</taxon>
    </lineage>
</organism>
<keyword evidence="3" id="KW-0808">Transferase</keyword>
<comment type="pathway">
    <text evidence="1 7">Cell wall biogenesis; peptidoglycan biosynthesis.</text>
</comment>
<protein>
    <submittedName>
        <fullName evidence="9">Murein L,D-transpeptidase</fullName>
    </submittedName>
</protein>
<keyword evidence="6 7" id="KW-0961">Cell wall biogenesis/degradation</keyword>
<dbReference type="CDD" id="cd16913">
    <property type="entry name" value="YkuD_like"/>
    <property type="match status" value="1"/>
</dbReference>
<dbReference type="GO" id="GO:0071555">
    <property type="term" value="P:cell wall organization"/>
    <property type="evidence" value="ECO:0007669"/>
    <property type="project" value="UniProtKB-UniRule"/>
</dbReference>
<dbReference type="Proteomes" id="UP000277191">
    <property type="component" value="Chromosome 1"/>
</dbReference>
<dbReference type="PROSITE" id="PS52029">
    <property type="entry name" value="LD_TPASE"/>
    <property type="match status" value="1"/>
</dbReference>
<dbReference type="EMBL" id="CP034545">
    <property type="protein sequence ID" value="AZQ50843.1"/>
    <property type="molecule type" value="Genomic_DNA"/>
</dbReference>
<dbReference type="GO" id="GO:0071972">
    <property type="term" value="F:peptidoglycan L,D-transpeptidase activity"/>
    <property type="evidence" value="ECO:0007669"/>
    <property type="project" value="TreeGrafter"/>
</dbReference>
<feature type="active site" description="Proton donor/acceptor" evidence="7">
    <location>
        <position position="76"/>
    </location>
</feature>
<evidence type="ECO:0000256" key="5">
    <source>
        <dbReference type="ARBA" id="ARBA00022984"/>
    </source>
</evidence>
<dbReference type="Gene3D" id="2.40.440.10">
    <property type="entry name" value="L,D-transpeptidase catalytic domain-like"/>
    <property type="match status" value="1"/>
</dbReference>
<feature type="domain" description="L,D-TPase catalytic" evidence="8">
    <location>
        <begin position="5"/>
        <end position="127"/>
    </location>
</feature>
<dbReference type="PANTHER" id="PTHR30582:SF2">
    <property type="entry name" value="L,D-TRANSPEPTIDASE YCIB-RELATED"/>
    <property type="match status" value="1"/>
</dbReference>
<gene>
    <name evidence="9" type="ORF">D5R55_07415</name>
</gene>
<feature type="active site" description="Nucleophile" evidence="7">
    <location>
        <position position="103"/>
    </location>
</feature>
<dbReference type="InterPro" id="IPR050979">
    <property type="entry name" value="LD-transpeptidase"/>
</dbReference>
<dbReference type="Pfam" id="PF03734">
    <property type="entry name" value="YkuD"/>
    <property type="match status" value="1"/>
</dbReference>
<proteinExistence type="inferred from homology"/>
<name>A0A3S9N5A1_9BURK</name>
<keyword evidence="5 7" id="KW-0573">Peptidoglycan synthesis</keyword>
<dbReference type="GO" id="GO:0018104">
    <property type="term" value="P:peptidoglycan-protein cross-linking"/>
    <property type="evidence" value="ECO:0007669"/>
    <property type="project" value="TreeGrafter"/>
</dbReference>
<reference evidence="9 10" key="1">
    <citation type="submission" date="2018-12" db="EMBL/GenBank/DDBJ databases">
        <title>Cadmium resistance mechanism in endophytic bacteria Burkholderia cenocepacia YG-3.</title>
        <authorList>
            <person name="Zhang X."/>
            <person name="Wang X."/>
            <person name="Zhu Y."/>
        </authorList>
    </citation>
    <scope>NUCLEOTIDE SEQUENCE [LARGE SCALE GENOMIC DNA]</scope>
    <source>
        <strain evidence="9 10">YG-3</strain>
    </source>
</reference>
<dbReference type="GO" id="GO:0005576">
    <property type="term" value="C:extracellular region"/>
    <property type="evidence" value="ECO:0007669"/>
    <property type="project" value="TreeGrafter"/>
</dbReference>